<name>A0A1W9KTY6_9BURK</name>
<dbReference type="AlphaFoldDB" id="A0A1W9KTY6"/>
<evidence type="ECO:0000256" key="1">
    <source>
        <dbReference type="SAM" id="MobiDB-lite"/>
    </source>
</evidence>
<evidence type="ECO:0000313" key="3">
    <source>
        <dbReference type="Proteomes" id="UP000192505"/>
    </source>
</evidence>
<sequence length="87" mass="9238">MAKKFPTAPSNPERICWGCDAYCPANDMRCGNGSDRTPHPAELFGDDWDTWGLDDVAAAEEAVNTAASAPTATATWQTTVSPKPPLA</sequence>
<protein>
    <recommendedName>
        <fullName evidence="4">DUF3079 domain-containing protein</fullName>
    </recommendedName>
</protein>
<comment type="caution">
    <text evidence="2">The sequence shown here is derived from an EMBL/GenBank/DDBJ whole genome shotgun (WGS) entry which is preliminary data.</text>
</comment>
<evidence type="ECO:0000313" key="2">
    <source>
        <dbReference type="EMBL" id="OQW87941.1"/>
    </source>
</evidence>
<reference evidence="2 3" key="1">
    <citation type="submission" date="2017-01" db="EMBL/GenBank/DDBJ databases">
        <title>Novel large sulfur bacteria in the metagenomes of groundwater-fed chemosynthetic microbial mats in the Lake Huron basin.</title>
        <authorList>
            <person name="Sharrar A.M."/>
            <person name="Flood B.E."/>
            <person name="Bailey J.V."/>
            <person name="Jones D.S."/>
            <person name="Biddanda B."/>
            <person name="Ruberg S.A."/>
            <person name="Marcus D.N."/>
            <person name="Dick G.J."/>
        </authorList>
    </citation>
    <scope>NUCLEOTIDE SEQUENCE [LARGE SCALE GENOMIC DNA]</scope>
    <source>
        <strain evidence="2">A7</strain>
    </source>
</reference>
<dbReference type="Proteomes" id="UP000192505">
    <property type="component" value="Unassembled WGS sequence"/>
</dbReference>
<evidence type="ECO:0008006" key="4">
    <source>
        <dbReference type="Google" id="ProtNLM"/>
    </source>
</evidence>
<gene>
    <name evidence="2" type="ORF">BWK72_11700</name>
</gene>
<dbReference type="Pfam" id="PF11278">
    <property type="entry name" value="DUF3079"/>
    <property type="match status" value="1"/>
</dbReference>
<proteinExistence type="predicted"/>
<organism evidence="2 3">
    <name type="scientific">Rhodoferax ferrireducens</name>
    <dbReference type="NCBI Taxonomy" id="192843"/>
    <lineage>
        <taxon>Bacteria</taxon>
        <taxon>Pseudomonadati</taxon>
        <taxon>Pseudomonadota</taxon>
        <taxon>Betaproteobacteria</taxon>
        <taxon>Burkholderiales</taxon>
        <taxon>Comamonadaceae</taxon>
        <taxon>Rhodoferax</taxon>
    </lineage>
</organism>
<dbReference type="EMBL" id="MTEI01000006">
    <property type="protein sequence ID" value="OQW87941.1"/>
    <property type="molecule type" value="Genomic_DNA"/>
</dbReference>
<feature type="region of interest" description="Disordered" evidence="1">
    <location>
        <begin position="67"/>
        <end position="87"/>
    </location>
</feature>
<dbReference type="InterPro" id="IPR021430">
    <property type="entry name" value="DUF3079"/>
</dbReference>
<accession>A0A1W9KTY6</accession>
<feature type="compositionally biased region" description="Low complexity" evidence="1">
    <location>
        <begin position="67"/>
        <end position="79"/>
    </location>
</feature>